<reference evidence="2" key="1">
    <citation type="journal article" date="2014" name="Front. Microbiol.">
        <title>High frequency of phylogenetically diverse reductive dehalogenase-homologous genes in deep subseafloor sedimentary metagenomes.</title>
        <authorList>
            <person name="Kawai M."/>
            <person name="Futagami T."/>
            <person name="Toyoda A."/>
            <person name="Takaki Y."/>
            <person name="Nishi S."/>
            <person name="Hori S."/>
            <person name="Arai W."/>
            <person name="Tsubouchi T."/>
            <person name="Morono Y."/>
            <person name="Uchiyama I."/>
            <person name="Ito T."/>
            <person name="Fujiyama A."/>
            <person name="Inagaki F."/>
            <person name="Takami H."/>
        </authorList>
    </citation>
    <scope>NUCLEOTIDE SEQUENCE</scope>
    <source>
        <strain evidence="2">Expedition CK06-06</strain>
    </source>
</reference>
<dbReference type="EMBL" id="BARS01001736">
    <property type="protein sequence ID" value="GAF75706.1"/>
    <property type="molecule type" value="Genomic_DNA"/>
</dbReference>
<gene>
    <name evidence="2" type="ORF">S01H1_03231</name>
</gene>
<proteinExistence type="predicted"/>
<evidence type="ECO:0000313" key="2">
    <source>
        <dbReference type="EMBL" id="GAF75706.1"/>
    </source>
</evidence>
<feature type="non-terminal residue" evidence="2">
    <location>
        <position position="58"/>
    </location>
</feature>
<comment type="caution">
    <text evidence="2">The sequence shown here is derived from an EMBL/GenBank/DDBJ whole genome shotgun (WGS) entry which is preliminary data.</text>
</comment>
<keyword evidence="1" id="KW-0812">Transmembrane</keyword>
<protein>
    <submittedName>
        <fullName evidence="2">Uncharacterized protein</fullName>
    </submittedName>
</protein>
<sequence>MKKEHILGVLFLGGLWGICEAVPGNALYSAKIPYASVPLTIIGFAVMTIGRVYFPAKR</sequence>
<keyword evidence="1" id="KW-1133">Transmembrane helix</keyword>
<organism evidence="2">
    <name type="scientific">marine sediment metagenome</name>
    <dbReference type="NCBI Taxonomy" id="412755"/>
    <lineage>
        <taxon>unclassified sequences</taxon>
        <taxon>metagenomes</taxon>
        <taxon>ecological metagenomes</taxon>
    </lineage>
</organism>
<feature type="transmembrane region" description="Helical" evidence="1">
    <location>
        <begin position="37"/>
        <end position="54"/>
    </location>
</feature>
<dbReference type="AlphaFoldDB" id="X0SKP0"/>
<name>X0SKP0_9ZZZZ</name>
<keyword evidence="1" id="KW-0472">Membrane</keyword>
<evidence type="ECO:0000256" key="1">
    <source>
        <dbReference type="SAM" id="Phobius"/>
    </source>
</evidence>
<accession>X0SKP0</accession>